<dbReference type="GO" id="GO:0015031">
    <property type="term" value="P:protein transport"/>
    <property type="evidence" value="ECO:0007669"/>
    <property type="project" value="UniProtKB-KW"/>
</dbReference>
<evidence type="ECO:0000256" key="10">
    <source>
        <dbReference type="ARBA" id="ARBA00023186"/>
    </source>
</evidence>
<keyword evidence="5 13" id="KW-1003">Cell membrane</keyword>
<dbReference type="InterPro" id="IPR019998">
    <property type="entry name" value="Membr_insert_YidC"/>
</dbReference>
<evidence type="ECO:0000256" key="9">
    <source>
        <dbReference type="ARBA" id="ARBA00023136"/>
    </source>
</evidence>
<dbReference type="PANTHER" id="PTHR12428">
    <property type="entry name" value="OXA1"/>
    <property type="match status" value="1"/>
</dbReference>
<gene>
    <name evidence="13 16" type="primary">yidC</name>
    <name evidence="16" type="ORF">D9V80_00075</name>
</gene>
<evidence type="ECO:0000256" key="8">
    <source>
        <dbReference type="ARBA" id="ARBA00022989"/>
    </source>
</evidence>
<dbReference type="PRINTS" id="PR00701">
    <property type="entry name" value="60KDINNERMP"/>
</dbReference>
<dbReference type="Gene3D" id="2.70.98.90">
    <property type="match status" value="1"/>
</dbReference>
<dbReference type="InterPro" id="IPR047196">
    <property type="entry name" value="YidC_ALB_C"/>
</dbReference>
<comment type="function">
    <text evidence="13">Required for the insertion and/or proper folding and/or complex formation of integral membrane proteins into the membrane. Involved in integration of membrane proteins that insert both dependently and independently of the Sec translocase complex, as well as at least some lipoproteins. Aids folding of multispanning membrane proteins.</text>
</comment>
<evidence type="ECO:0000256" key="7">
    <source>
        <dbReference type="ARBA" id="ARBA00022927"/>
    </source>
</evidence>
<sequence>MKLSRNFFIFSFLIILIFVFPLYKKTKNIFHTMVLHQEKNTENKNVETFLNPKDFITIKNNVIQLYISKKGGDVVRVELLKFKDKLHSNKNLKLLDITHDFIYQANSGLIGINGIDDFKNNQRPLYTILPMKDQLFQNQQTIIVPMKFVSDSGVTYIKTFTLKKNAYFINVEYKIINNTNQSLNLSTFNQLKQSINSTNPKKIQKKNLALRAFRGTAYSTDQYKYKKYDFEEIKKNNNIQICTKTGWIAMLQQYFISAWIPKTQYQQYINTKYLGNNIASISFQSEPIIINAKDTVILNSVLWLGPEQQDTMETIAPYLNMTVDYGFLWFLSQPLFKVLQTINFFLGNWGCSIIAITFIMKLAMYPISKIQYRSMYRIKQLQPKIHSIKKKYAHDQQKITEKIIHLYKKENINPLSGLLPILIQMPLFLALYYMLMNSVELRHAPFFLWIEDLSDKDPFYFLPICLAVTMLFTQNNTSDNFGSSTDKKEKFIQYLPLMFIFLFLWFPSGLVLYYIVNNLISIVQQKIIFNNLKNNP</sequence>
<evidence type="ECO:0000256" key="12">
    <source>
        <dbReference type="ARBA" id="ARBA00033342"/>
    </source>
</evidence>
<dbReference type="InterPro" id="IPR038221">
    <property type="entry name" value="YidC_periplasmic_sf"/>
</dbReference>
<dbReference type="CDD" id="cd20070">
    <property type="entry name" value="5TM_YidC_Alb3"/>
    <property type="match status" value="1"/>
</dbReference>
<dbReference type="RefSeq" id="WP_158353013.1">
    <property type="nucleotide sequence ID" value="NZ_CP034852.1"/>
</dbReference>
<accession>A0A4D6YEV0</accession>
<feature type="domain" description="Membrane insertase YidC/Oxa/ALB C-terminal" evidence="14">
    <location>
        <begin position="349"/>
        <end position="528"/>
    </location>
</feature>
<dbReference type="PRINTS" id="PR01900">
    <property type="entry name" value="YIDCPROTEIN"/>
</dbReference>
<dbReference type="NCBIfam" id="TIGR03593">
    <property type="entry name" value="yidC_nterm"/>
    <property type="match status" value="1"/>
</dbReference>
<evidence type="ECO:0000256" key="11">
    <source>
        <dbReference type="ARBA" id="ARBA00033245"/>
    </source>
</evidence>
<dbReference type="InterPro" id="IPR028053">
    <property type="entry name" value="Membr_insert_YidC_N"/>
</dbReference>
<dbReference type="NCBIfam" id="NF002352">
    <property type="entry name" value="PRK01318.1-3"/>
    <property type="match status" value="1"/>
</dbReference>
<evidence type="ECO:0000256" key="4">
    <source>
        <dbReference type="ARBA" id="ARBA00022448"/>
    </source>
</evidence>
<keyword evidence="17" id="KW-1185">Reference proteome</keyword>
<evidence type="ECO:0000256" key="2">
    <source>
        <dbReference type="ARBA" id="ARBA00010527"/>
    </source>
</evidence>
<feature type="transmembrane region" description="Helical" evidence="13">
    <location>
        <begin position="494"/>
        <end position="516"/>
    </location>
</feature>
<feature type="domain" description="Membrane insertase YidC N-terminal" evidence="15">
    <location>
        <begin position="56"/>
        <end position="338"/>
    </location>
</feature>
<reference evidence="16 17" key="1">
    <citation type="submission" date="2018-12" db="EMBL/GenBank/DDBJ databases">
        <authorList>
            <person name="Chong R.A."/>
        </authorList>
    </citation>
    <scope>NUCLEOTIDE SEQUENCE [LARGE SCALE GENOMIC DNA]</scope>
    <source>
        <strain evidence="16 17">Tca</strain>
    </source>
</reference>
<keyword evidence="10 13" id="KW-0143">Chaperone</keyword>
<name>A0A4D6YEV0_9GAMM</name>
<dbReference type="GO" id="GO:0051205">
    <property type="term" value="P:protein insertion into membrane"/>
    <property type="evidence" value="ECO:0007669"/>
    <property type="project" value="TreeGrafter"/>
</dbReference>
<comment type="similarity">
    <text evidence="2 13">Belongs to the OXA1/ALB3/YidC family. Type 1 subfamily.</text>
</comment>
<evidence type="ECO:0000313" key="17">
    <source>
        <dbReference type="Proteomes" id="UP000298782"/>
    </source>
</evidence>
<proteinExistence type="inferred from homology"/>
<evidence type="ECO:0000256" key="3">
    <source>
        <dbReference type="ARBA" id="ARBA00015325"/>
    </source>
</evidence>
<dbReference type="GO" id="GO:0005886">
    <property type="term" value="C:plasma membrane"/>
    <property type="evidence" value="ECO:0007669"/>
    <property type="project" value="UniProtKB-SubCell"/>
</dbReference>
<feature type="transmembrane region" description="Helical" evidence="13">
    <location>
        <begin position="344"/>
        <end position="367"/>
    </location>
</feature>
<keyword evidence="4 13" id="KW-0813">Transport</keyword>
<feature type="transmembrane region" description="Helical" evidence="13">
    <location>
        <begin position="415"/>
        <end position="435"/>
    </location>
</feature>
<dbReference type="Pfam" id="PF02096">
    <property type="entry name" value="60KD_IMP"/>
    <property type="match status" value="1"/>
</dbReference>
<dbReference type="GO" id="GO:0032977">
    <property type="term" value="F:membrane insertase activity"/>
    <property type="evidence" value="ECO:0007669"/>
    <property type="project" value="InterPro"/>
</dbReference>
<evidence type="ECO:0000256" key="1">
    <source>
        <dbReference type="ARBA" id="ARBA00004429"/>
    </source>
</evidence>
<feature type="transmembrane region" description="Helical" evidence="13">
    <location>
        <begin position="6"/>
        <end position="23"/>
    </location>
</feature>
<dbReference type="OrthoDB" id="9780552at2"/>
<organism evidence="16 17">
    <name type="scientific">Buchnera aphidicola</name>
    <name type="common">Thelaxes californica</name>
    <dbReference type="NCBI Taxonomy" id="1315998"/>
    <lineage>
        <taxon>Bacteria</taxon>
        <taxon>Pseudomonadati</taxon>
        <taxon>Pseudomonadota</taxon>
        <taxon>Gammaproteobacteria</taxon>
        <taxon>Enterobacterales</taxon>
        <taxon>Erwiniaceae</taxon>
        <taxon>Buchnera</taxon>
    </lineage>
</organism>
<keyword evidence="9 13" id="KW-0472">Membrane</keyword>
<dbReference type="EMBL" id="CP034852">
    <property type="protein sequence ID" value="QCI26573.1"/>
    <property type="molecule type" value="Genomic_DNA"/>
</dbReference>
<dbReference type="InterPro" id="IPR028055">
    <property type="entry name" value="YidC/Oxa/ALB_C"/>
</dbReference>
<dbReference type="HAMAP" id="MF_01810">
    <property type="entry name" value="YidC_type1"/>
    <property type="match status" value="1"/>
</dbReference>
<comment type="subcellular location">
    <subcellularLocation>
        <location evidence="1">Cell inner membrane</location>
        <topology evidence="1">Multi-pass membrane protein</topology>
    </subcellularLocation>
    <subcellularLocation>
        <location evidence="13">Cell membrane</location>
        <topology evidence="13">Multi-pass membrane protein</topology>
    </subcellularLocation>
</comment>
<dbReference type="NCBIfam" id="TIGR03592">
    <property type="entry name" value="yidC_oxa1_cterm"/>
    <property type="match status" value="1"/>
</dbReference>
<reference evidence="16 17" key="2">
    <citation type="submission" date="2019-05" db="EMBL/GenBank/DDBJ databases">
        <title>Genome evolution of the obligate endosymbiont Buchnera aphidicola.</title>
        <authorList>
            <person name="Moran N.A."/>
        </authorList>
    </citation>
    <scope>NUCLEOTIDE SEQUENCE [LARGE SCALE GENOMIC DNA]</scope>
    <source>
        <strain evidence="16 17">Tca</strain>
    </source>
</reference>
<evidence type="ECO:0000259" key="15">
    <source>
        <dbReference type="Pfam" id="PF14849"/>
    </source>
</evidence>
<protein>
    <recommendedName>
        <fullName evidence="3 13">Membrane protein insertase YidC</fullName>
    </recommendedName>
    <alternativeName>
        <fullName evidence="12 13">Foldase YidC</fullName>
    </alternativeName>
    <alternativeName>
        <fullName evidence="11 13">Membrane integrase YidC</fullName>
    </alternativeName>
    <alternativeName>
        <fullName evidence="13">Membrane protein YidC</fullName>
    </alternativeName>
</protein>
<dbReference type="PANTHER" id="PTHR12428:SF65">
    <property type="entry name" value="CYTOCHROME C OXIDASE ASSEMBLY PROTEIN COX18, MITOCHONDRIAL"/>
    <property type="match status" value="1"/>
</dbReference>
<evidence type="ECO:0000256" key="5">
    <source>
        <dbReference type="ARBA" id="ARBA00022475"/>
    </source>
</evidence>
<keyword evidence="8 13" id="KW-1133">Transmembrane helix</keyword>
<evidence type="ECO:0000259" key="14">
    <source>
        <dbReference type="Pfam" id="PF02096"/>
    </source>
</evidence>
<evidence type="ECO:0000313" key="16">
    <source>
        <dbReference type="EMBL" id="QCI26573.1"/>
    </source>
</evidence>
<keyword evidence="7 13" id="KW-0653">Protein transport</keyword>
<dbReference type="Proteomes" id="UP000298782">
    <property type="component" value="Chromosome"/>
</dbReference>
<dbReference type="CDD" id="cd19961">
    <property type="entry name" value="EcYidC-like_peri"/>
    <property type="match status" value="1"/>
</dbReference>
<dbReference type="AlphaFoldDB" id="A0A4D6YEV0"/>
<evidence type="ECO:0000256" key="6">
    <source>
        <dbReference type="ARBA" id="ARBA00022692"/>
    </source>
</evidence>
<comment type="subunit">
    <text evidence="13">Interacts with the Sec translocase complex via SecD. Specifically interacts with transmembrane segments of nascent integral membrane proteins during membrane integration.</text>
</comment>
<dbReference type="Pfam" id="PF14849">
    <property type="entry name" value="YidC_periplas"/>
    <property type="match status" value="1"/>
</dbReference>
<evidence type="ECO:0000256" key="13">
    <source>
        <dbReference type="HAMAP-Rule" id="MF_01810"/>
    </source>
</evidence>
<dbReference type="InterPro" id="IPR001708">
    <property type="entry name" value="YidC/ALB3/OXA1/COX18"/>
</dbReference>
<keyword evidence="6 13" id="KW-0812">Transmembrane</keyword>